<gene>
    <name evidence="3" type="ORF">HNR67_005338</name>
</gene>
<protein>
    <submittedName>
        <fullName evidence="3">D-alanyl-D-alanine carboxypeptidase</fullName>
        <ecNumber evidence="3">3.4.16.4</ecNumber>
    </submittedName>
</protein>
<dbReference type="InterPro" id="IPR050491">
    <property type="entry name" value="AmpC-like"/>
</dbReference>
<evidence type="ECO:0000313" key="4">
    <source>
        <dbReference type="Proteomes" id="UP000533598"/>
    </source>
</evidence>
<dbReference type="EC" id="3.4.16.4" evidence="3"/>
<keyword evidence="3" id="KW-0645">Protease</keyword>
<dbReference type="RefSeq" id="WP_185004992.1">
    <property type="nucleotide sequence ID" value="NZ_BAAAUI010000025.1"/>
</dbReference>
<dbReference type="GO" id="GO:0009002">
    <property type="term" value="F:serine-type D-Ala-D-Ala carboxypeptidase activity"/>
    <property type="evidence" value="ECO:0007669"/>
    <property type="project" value="UniProtKB-EC"/>
</dbReference>
<feature type="domain" description="Beta-lactamase-related" evidence="2">
    <location>
        <begin position="31"/>
        <end position="339"/>
    </location>
</feature>
<dbReference type="EMBL" id="JACHMH010000001">
    <property type="protein sequence ID" value="MBB4679220.1"/>
    <property type="molecule type" value="Genomic_DNA"/>
</dbReference>
<accession>A0A7W7FVN0</accession>
<feature type="chain" id="PRO_5031227913" evidence="1">
    <location>
        <begin position="23"/>
        <end position="363"/>
    </location>
</feature>
<evidence type="ECO:0000259" key="2">
    <source>
        <dbReference type="Pfam" id="PF00144"/>
    </source>
</evidence>
<name>A0A7W7FVN0_9PSEU</name>
<keyword evidence="1" id="KW-0732">Signal</keyword>
<organism evidence="3 4">
    <name type="scientific">Crossiella cryophila</name>
    <dbReference type="NCBI Taxonomy" id="43355"/>
    <lineage>
        <taxon>Bacteria</taxon>
        <taxon>Bacillati</taxon>
        <taxon>Actinomycetota</taxon>
        <taxon>Actinomycetes</taxon>
        <taxon>Pseudonocardiales</taxon>
        <taxon>Pseudonocardiaceae</taxon>
        <taxon>Crossiella</taxon>
    </lineage>
</organism>
<proteinExistence type="predicted"/>
<keyword evidence="4" id="KW-1185">Reference proteome</keyword>
<dbReference type="AlphaFoldDB" id="A0A7W7FVN0"/>
<dbReference type="Proteomes" id="UP000533598">
    <property type="component" value="Unassembled WGS sequence"/>
</dbReference>
<reference evidence="3 4" key="1">
    <citation type="submission" date="2020-08" db="EMBL/GenBank/DDBJ databases">
        <title>Sequencing the genomes of 1000 actinobacteria strains.</title>
        <authorList>
            <person name="Klenk H.-P."/>
        </authorList>
    </citation>
    <scope>NUCLEOTIDE SEQUENCE [LARGE SCALE GENOMIC DNA]</scope>
    <source>
        <strain evidence="3 4">DSM 44230</strain>
    </source>
</reference>
<sequence>MIIRLAAATTTALLLATTPAAATPPRHPRVQQAVDNLTRKHDLPGAQLRLNGTHVFTSGKGDLGTGAPIPRDSTARIGSITKTFVATVVLQLAAEGRLTLEDTVGQHLPGLINRNGNDGNRITVRQLLQHTSGLPEHVGELEGRGYEKVRYGHFTAQDLLDIALNHQPDFAPGTQWRYSNTGYVVAGLLIEKLTGHRWGEEVTRRIIKPLGLRDTSVPTEDDLGLPGPHARGYQILEDGRRADFTRLNTTAFHAAGAMISTSADLTRFFDTLVNGDLLPPAQHADLTRTVPSGDGWGYGLGINARDLPCGVRWWGHAGSVFGWFTYSAVTTTGRKASIIVNQAYLTDAQSNGVGEAINAAFCP</sequence>
<dbReference type="InterPro" id="IPR001466">
    <property type="entry name" value="Beta-lactam-related"/>
</dbReference>
<comment type="caution">
    <text evidence="3">The sequence shown here is derived from an EMBL/GenBank/DDBJ whole genome shotgun (WGS) entry which is preliminary data.</text>
</comment>
<evidence type="ECO:0000256" key="1">
    <source>
        <dbReference type="SAM" id="SignalP"/>
    </source>
</evidence>
<dbReference type="SUPFAM" id="SSF56601">
    <property type="entry name" value="beta-lactamase/transpeptidase-like"/>
    <property type="match status" value="1"/>
</dbReference>
<dbReference type="PANTHER" id="PTHR46825">
    <property type="entry name" value="D-ALANYL-D-ALANINE-CARBOXYPEPTIDASE/ENDOPEPTIDASE AMPH"/>
    <property type="match status" value="1"/>
</dbReference>
<dbReference type="PANTHER" id="PTHR46825:SF7">
    <property type="entry name" value="D-ALANYL-D-ALANINE CARBOXYPEPTIDASE"/>
    <property type="match status" value="1"/>
</dbReference>
<dbReference type="InterPro" id="IPR012338">
    <property type="entry name" value="Beta-lactam/transpept-like"/>
</dbReference>
<dbReference type="Gene3D" id="3.40.710.10">
    <property type="entry name" value="DD-peptidase/beta-lactamase superfamily"/>
    <property type="match status" value="1"/>
</dbReference>
<evidence type="ECO:0000313" key="3">
    <source>
        <dbReference type="EMBL" id="MBB4679220.1"/>
    </source>
</evidence>
<feature type="signal peptide" evidence="1">
    <location>
        <begin position="1"/>
        <end position="22"/>
    </location>
</feature>
<dbReference type="Pfam" id="PF00144">
    <property type="entry name" value="Beta-lactamase"/>
    <property type="match status" value="1"/>
</dbReference>
<keyword evidence="3" id="KW-0378">Hydrolase</keyword>
<keyword evidence="3" id="KW-0121">Carboxypeptidase</keyword>